<evidence type="ECO:0000259" key="3">
    <source>
        <dbReference type="Pfam" id="PF13649"/>
    </source>
</evidence>
<dbReference type="Pfam" id="PF13649">
    <property type="entry name" value="Methyltransf_25"/>
    <property type="match status" value="1"/>
</dbReference>
<dbReference type="Proteomes" id="UP000243524">
    <property type="component" value="Unassembled WGS sequence"/>
</dbReference>
<reference evidence="4 5" key="1">
    <citation type="submission" date="2017-06" db="EMBL/GenBank/DDBJ databases">
        <title>the draft geome sequence of Illustriluteabacillus marina B3227.</title>
        <authorList>
            <person name="He R.-H."/>
            <person name="Du Z.-J."/>
        </authorList>
    </citation>
    <scope>NUCLEOTIDE SEQUENCE [LARGE SCALE GENOMIC DNA]</scope>
    <source>
        <strain evidence="4 5">B3227</strain>
    </source>
</reference>
<sequence>MMYQKMAEVYDQLMSDAPYEEWVDFFNYFHQGINGDHKILDVGCGTGEIAIRLVNQGFNVSAFDLSNEMISRAKSKCPEGRIHFFQDDVRSLSLAEKFDTVYSFCDVVNYLNDKKDVKIAFQKIYDHLNEGGTFIFDAHSPSYIKKLLSDHIYSEVADEYSYVWFCEQGRSELEVIHDLTFFLQEKDGRYQRFDEVHTQRTFLQEEFKNFLNEVGFNKVSYYYDFSTVENNDDEASRIFFICQK</sequence>
<dbReference type="GO" id="GO:0008168">
    <property type="term" value="F:methyltransferase activity"/>
    <property type="evidence" value="ECO:0007669"/>
    <property type="project" value="UniProtKB-KW"/>
</dbReference>
<organism evidence="4 5">
    <name type="scientific">Halalkalibacillus sediminis</name>
    <dbReference type="NCBI Taxonomy" id="2018042"/>
    <lineage>
        <taxon>Bacteria</taxon>
        <taxon>Bacillati</taxon>
        <taxon>Bacillota</taxon>
        <taxon>Bacilli</taxon>
        <taxon>Bacillales</taxon>
        <taxon>Bacillaceae</taxon>
        <taxon>Halalkalibacillus</taxon>
    </lineage>
</organism>
<dbReference type="EMBL" id="PJNH01000001">
    <property type="protein sequence ID" value="PKR79056.1"/>
    <property type="molecule type" value="Genomic_DNA"/>
</dbReference>
<gene>
    <name evidence="4" type="ORF">CEY16_04705</name>
</gene>
<accession>A0A2I0QXJ0</accession>
<dbReference type="PANTHER" id="PTHR43861">
    <property type="entry name" value="TRANS-ACONITATE 2-METHYLTRANSFERASE-RELATED"/>
    <property type="match status" value="1"/>
</dbReference>
<keyword evidence="2 4" id="KW-0808">Transferase</keyword>
<dbReference type="InterPro" id="IPR041698">
    <property type="entry name" value="Methyltransf_25"/>
</dbReference>
<feature type="domain" description="Methyltransferase" evidence="3">
    <location>
        <begin position="39"/>
        <end position="132"/>
    </location>
</feature>
<dbReference type="GO" id="GO:0032259">
    <property type="term" value="P:methylation"/>
    <property type="evidence" value="ECO:0007669"/>
    <property type="project" value="UniProtKB-KW"/>
</dbReference>
<dbReference type="SUPFAM" id="SSF53335">
    <property type="entry name" value="S-adenosyl-L-methionine-dependent methyltransferases"/>
    <property type="match status" value="1"/>
</dbReference>
<dbReference type="AlphaFoldDB" id="A0A2I0QXJ0"/>
<evidence type="ECO:0000313" key="5">
    <source>
        <dbReference type="Proteomes" id="UP000243524"/>
    </source>
</evidence>
<dbReference type="PANTHER" id="PTHR43861:SF1">
    <property type="entry name" value="TRANS-ACONITATE 2-METHYLTRANSFERASE"/>
    <property type="match status" value="1"/>
</dbReference>
<name>A0A2I0QXJ0_9BACI</name>
<evidence type="ECO:0000256" key="1">
    <source>
        <dbReference type="ARBA" id="ARBA00022603"/>
    </source>
</evidence>
<protein>
    <submittedName>
        <fullName evidence="4">SAM-dependent methyltransferase</fullName>
    </submittedName>
</protein>
<comment type="caution">
    <text evidence="4">The sequence shown here is derived from an EMBL/GenBank/DDBJ whole genome shotgun (WGS) entry which is preliminary data.</text>
</comment>
<proteinExistence type="predicted"/>
<dbReference type="InterPro" id="IPR029063">
    <property type="entry name" value="SAM-dependent_MTases_sf"/>
</dbReference>
<keyword evidence="1 4" id="KW-0489">Methyltransferase</keyword>
<dbReference type="Gene3D" id="2.20.25.110">
    <property type="entry name" value="S-adenosyl-L-methionine-dependent methyltransferases"/>
    <property type="match status" value="1"/>
</dbReference>
<dbReference type="CDD" id="cd02440">
    <property type="entry name" value="AdoMet_MTases"/>
    <property type="match status" value="1"/>
</dbReference>
<evidence type="ECO:0000313" key="4">
    <source>
        <dbReference type="EMBL" id="PKR79056.1"/>
    </source>
</evidence>
<dbReference type="Gene3D" id="3.40.50.150">
    <property type="entry name" value="Vaccinia Virus protein VP39"/>
    <property type="match status" value="1"/>
</dbReference>
<evidence type="ECO:0000256" key="2">
    <source>
        <dbReference type="ARBA" id="ARBA00022679"/>
    </source>
</evidence>
<keyword evidence="5" id="KW-1185">Reference proteome</keyword>